<protein>
    <submittedName>
        <fullName evidence="1">Uncharacterized protein</fullName>
    </submittedName>
</protein>
<dbReference type="Proteomes" id="UP000499080">
    <property type="component" value="Unassembled WGS sequence"/>
</dbReference>
<dbReference type="AlphaFoldDB" id="A0A4Y2R0V3"/>
<accession>A0A4Y2R0V3</accession>
<reference evidence="1 2" key="1">
    <citation type="journal article" date="2019" name="Sci. Rep.">
        <title>Orb-weaving spider Araneus ventricosus genome elucidates the spidroin gene catalogue.</title>
        <authorList>
            <person name="Kono N."/>
            <person name="Nakamura H."/>
            <person name="Ohtoshi R."/>
            <person name="Moran D.A.P."/>
            <person name="Shinohara A."/>
            <person name="Yoshida Y."/>
            <person name="Fujiwara M."/>
            <person name="Mori M."/>
            <person name="Tomita M."/>
            <person name="Arakawa K."/>
        </authorList>
    </citation>
    <scope>NUCLEOTIDE SEQUENCE [LARGE SCALE GENOMIC DNA]</scope>
</reference>
<evidence type="ECO:0000313" key="1">
    <source>
        <dbReference type="EMBL" id="GBN69201.1"/>
    </source>
</evidence>
<dbReference type="EMBL" id="BGPR01015433">
    <property type="protein sequence ID" value="GBN69201.1"/>
    <property type="molecule type" value="Genomic_DNA"/>
</dbReference>
<evidence type="ECO:0000313" key="2">
    <source>
        <dbReference type="Proteomes" id="UP000499080"/>
    </source>
</evidence>
<comment type="caution">
    <text evidence="1">The sequence shown here is derived from an EMBL/GenBank/DDBJ whole genome shotgun (WGS) entry which is preliminary data.</text>
</comment>
<gene>
    <name evidence="1" type="ORF">AVEN_113689_1</name>
</gene>
<name>A0A4Y2R0V3_ARAVE</name>
<sequence length="82" mass="9088">MPSFNGSSPDDKSIFVAVGVLYECARIGPKAGHSRQLHSTQIRTFYARTGRECENLNWSGIQRMAGYPTGVNIQRSIWSAGR</sequence>
<keyword evidence="2" id="KW-1185">Reference proteome</keyword>
<proteinExistence type="predicted"/>
<organism evidence="1 2">
    <name type="scientific">Araneus ventricosus</name>
    <name type="common">Orbweaver spider</name>
    <name type="synonym">Epeira ventricosa</name>
    <dbReference type="NCBI Taxonomy" id="182803"/>
    <lineage>
        <taxon>Eukaryota</taxon>
        <taxon>Metazoa</taxon>
        <taxon>Ecdysozoa</taxon>
        <taxon>Arthropoda</taxon>
        <taxon>Chelicerata</taxon>
        <taxon>Arachnida</taxon>
        <taxon>Araneae</taxon>
        <taxon>Araneomorphae</taxon>
        <taxon>Entelegynae</taxon>
        <taxon>Araneoidea</taxon>
        <taxon>Araneidae</taxon>
        <taxon>Araneus</taxon>
    </lineage>
</organism>